<dbReference type="AlphaFoldDB" id="A0A7R9GXP4"/>
<dbReference type="EMBL" id="OC317993">
    <property type="protein sequence ID" value="CAD7400120.1"/>
    <property type="molecule type" value="Genomic_DNA"/>
</dbReference>
<name>A0A7R9GXP4_TIMCR</name>
<gene>
    <name evidence="1" type="ORF">TCEB3V08_LOCUS5343</name>
</gene>
<evidence type="ECO:0000313" key="1">
    <source>
        <dbReference type="EMBL" id="CAD7400120.1"/>
    </source>
</evidence>
<reference evidence="1" key="1">
    <citation type="submission" date="2020-11" db="EMBL/GenBank/DDBJ databases">
        <authorList>
            <person name="Tran Van P."/>
        </authorList>
    </citation>
    <scope>NUCLEOTIDE SEQUENCE</scope>
</reference>
<proteinExistence type="predicted"/>
<accession>A0A7R9GXP4</accession>
<organism evidence="1">
    <name type="scientific">Timema cristinae</name>
    <name type="common">Walking stick</name>
    <dbReference type="NCBI Taxonomy" id="61476"/>
    <lineage>
        <taxon>Eukaryota</taxon>
        <taxon>Metazoa</taxon>
        <taxon>Ecdysozoa</taxon>
        <taxon>Arthropoda</taxon>
        <taxon>Hexapoda</taxon>
        <taxon>Insecta</taxon>
        <taxon>Pterygota</taxon>
        <taxon>Neoptera</taxon>
        <taxon>Polyneoptera</taxon>
        <taxon>Phasmatodea</taxon>
        <taxon>Timematodea</taxon>
        <taxon>Timematoidea</taxon>
        <taxon>Timematidae</taxon>
        <taxon>Timema</taxon>
    </lineage>
</organism>
<protein>
    <submittedName>
        <fullName evidence="1">Uncharacterized protein</fullName>
    </submittedName>
</protein>
<sequence>MEFGGEEDYLANMTVPAKMENSDDSAQDAVSSVRGTKYDRIPFAAEHPPVLLTRWLTLSSRGNISLKTFGNGRFPSYGRLRAGRSATGSRSSAAVDSPPLKLVSHDTCLY</sequence>